<evidence type="ECO:0000313" key="6">
    <source>
        <dbReference type="Proteomes" id="UP001596114"/>
    </source>
</evidence>
<proteinExistence type="predicted"/>
<evidence type="ECO:0000256" key="1">
    <source>
        <dbReference type="ARBA" id="ARBA00005187"/>
    </source>
</evidence>
<name>A0ABW0QLA2_9GAMM</name>
<gene>
    <name evidence="5" type="ORF">ACFPPA_08260</name>
</gene>
<dbReference type="Gene3D" id="3.40.50.620">
    <property type="entry name" value="HUPs"/>
    <property type="match status" value="1"/>
</dbReference>
<comment type="catalytic activity">
    <reaction evidence="3">
        <text>L-aspartate + L-glutamine + ATP + H2O = L-asparagine + L-glutamate + AMP + diphosphate + H(+)</text>
        <dbReference type="Rhea" id="RHEA:12228"/>
        <dbReference type="ChEBI" id="CHEBI:15377"/>
        <dbReference type="ChEBI" id="CHEBI:15378"/>
        <dbReference type="ChEBI" id="CHEBI:29985"/>
        <dbReference type="ChEBI" id="CHEBI:29991"/>
        <dbReference type="ChEBI" id="CHEBI:30616"/>
        <dbReference type="ChEBI" id="CHEBI:33019"/>
        <dbReference type="ChEBI" id="CHEBI:58048"/>
        <dbReference type="ChEBI" id="CHEBI:58359"/>
        <dbReference type="ChEBI" id="CHEBI:456215"/>
        <dbReference type="EC" id="6.3.5.4"/>
    </reaction>
</comment>
<dbReference type="PANTHER" id="PTHR43284">
    <property type="entry name" value="ASPARAGINE SYNTHETASE (GLUTAMINE-HYDROLYZING)"/>
    <property type="match status" value="1"/>
</dbReference>
<dbReference type="EMBL" id="JBHSNF010000001">
    <property type="protein sequence ID" value="MFC5525736.1"/>
    <property type="molecule type" value="Genomic_DNA"/>
</dbReference>
<comment type="caution">
    <text evidence="5">The sequence shown here is derived from an EMBL/GenBank/DDBJ whole genome shotgun (WGS) entry which is preliminary data.</text>
</comment>
<evidence type="ECO:0000259" key="4">
    <source>
        <dbReference type="Pfam" id="PF00733"/>
    </source>
</evidence>
<reference evidence="6" key="1">
    <citation type="journal article" date="2019" name="Int. J. Syst. Evol. Microbiol.">
        <title>The Global Catalogue of Microorganisms (GCM) 10K type strain sequencing project: providing services to taxonomists for standard genome sequencing and annotation.</title>
        <authorList>
            <consortium name="The Broad Institute Genomics Platform"/>
            <consortium name="The Broad Institute Genome Sequencing Center for Infectious Disease"/>
            <person name="Wu L."/>
            <person name="Ma J."/>
        </authorList>
    </citation>
    <scope>NUCLEOTIDE SEQUENCE [LARGE SCALE GENOMIC DNA]</scope>
    <source>
        <strain evidence="6">CGMCC 1.16619</strain>
    </source>
</reference>
<feature type="domain" description="Asparagine synthetase" evidence="4">
    <location>
        <begin position="230"/>
        <end position="300"/>
    </location>
</feature>
<evidence type="ECO:0000256" key="3">
    <source>
        <dbReference type="ARBA" id="ARBA00048741"/>
    </source>
</evidence>
<sequence length="571" mass="64431">MTGFVGVYAKTEAYVIPEHHKSEMRKVLSRTKSDNVDLFDSPKFCLASYDIGAYESPSLLLSEDGSVTKIAGRAYVNENTDSGRLHDSRALTEALRCNDQKALISARGSFCGIVYFKPQHRAYLFTDMMGVRPIYLADCGPYLAFSTSFRALTTLSFVYNHVDEIGAMQQGRMGYSTGARTSISNVSVTVSGELISLDGSKVSRSRYYKIEDTAESMATESELADVFYRSFINSVKLRCETENRHRSLLSGGLDSRLIVSALRIIGVEVDTFCMASTGQQDYLFSKLFADVVGSTHRFIYEKDGFRHQANRLKQYTSYQKSLGNHSDAHLLWSGDGGSVGLGFVYLDQDLDNIQTEDSLQAALHELAEIKGNGLSSKLMNKSLYEDFRVKYVDEMFQAMMISPNESVDRNLRFYYLLNDQRCHLHQSIEDIDLHRVEFVLPFFDAELIKVMASIPYHMGRQHRFYTTVMGNFPASVSTIPWQAYPNHDPCPLPIPDDLIRQWDEADDVTRASTRSRAAEIIIRALGPHFPALYSRPRILMLALFECMGLSHRSYAFGPFLTLARAIDLETK</sequence>
<dbReference type="InterPro" id="IPR001962">
    <property type="entry name" value="Asn_synthase"/>
</dbReference>
<dbReference type="Gene3D" id="3.60.20.10">
    <property type="entry name" value="Glutamine Phosphoribosylpyrophosphate, subunit 1, domain 1"/>
    <property type="match status" value="1"/>
</dbReference>
<protein>
    <recommendedName>
        <fullName evidence="2">asparagine synthase (glutamine-hydrolyzing)</fullName>
        <ecNumber evidence="2">6.3.5.4</ecNumber>
    </recommendedName>
</protein>
<evidence type="ECO:0000256" key="2">
    <source>
        <dbReference type="ARBA" id="ARBA00012737"/>
    </source>
</evidence>
<dbReference type="InterPro" id="IPR014729">
    <property type="entry name" value="Rossmann-like_a/b/a_fold"/>
</dbReference>
<dbReference type="SUPFAM" id="SSF56235">
    <property type="entry name" value="N-terminal nucleophile aminohydrolases (Ntn hydrolases)"/>
    <property type="match status" value="1"/>
</dbReference>
<dbReference type="RefSeq" id="WP_377319107.1">
    <property type="nucleotide sequence ID" value="NZ_JBHSNF010000001.1"/>
</dbReference>
<keyword evidence="6" id="KW-1185">Reference proteome</keyword>
<dbReference type="InterPro" id="IPR029055">
    <property type="entry name" value="Ntn_hydrolases_N"/>
</dbReference>
<dbReference type="EC" id="6.3.5.4" evidence="2"/>
<dbReference type="SUPFAM" id="SSF52402">
    <property type="entry name" value="Adenine nucleotide alpha hydrolases-like"/>
    <property type="match status" value="1"/>
</dbReference>
<dbReference type="PANTHER" id="PTHR43284:SF1">
    <property type="entry name" value="ASPARAGINE SYNTHETASE"/>
    <property type="match status" value="1"/>
</dbReference>
<organism evidence="5 6">
    <name type="scientific">Rhodanobacter ginsengisoli</name>
    <dbReference type="NCBI Taxonomy" id="418646"/>
    <lineage>
        <taxon>Bacteria</taxon>
        <taxon>Pseudomonadati</taxon>
        <taxon>Pseudomonadota</taxon>
        <taxon>Gammaproteobacteria</taxon>
        <taxon>Lysobacterales</taxon>
        <taxon>Rhodanobacteraceae</taxon>
        <taxon>Rhodanobacter</taxon>
    </lineage>
</organism>
<accession>A0ABW0QLA2</accession>
<evidence type="ECO:0000313" key="5">
    <source>
        <dbReference type="EMBL" id="MFC5525736.1"/>
    </source>
</evidence>
<dbReference type="InterPro" id="IPR051786">
    <property type="entry name" value="ASN_synthetase/amidase"/>
</dbReference>
<dbReference type="Pfam" id="PF00733">
    <property type="entry name" value="Asn_synthase"/>
    <property type="match status" value="1"/>
</dbReference>
<comment type="pathway">
    <text evidence="1">Amino-acid biosynthesis; L-asparagine biosynthesis; L-asparagine from L-aspartate (L-Gln route): step 1/1.</text>
</comment>
<dbReference type="Proteomes" id="UP001596114">
    <property type="component" value="Unassembled WGS sequence"/>
</dbReference>